<dbReference type="AlphaFoldDB" id="A0A382HSJ7"/>
<dbReference type="GO" id="GO:0015450">
    <property type="term" value="F:protein-transporting ATPase activity"/>
    <property type="evidence" value="ECO:0007669"/>
    <property type="project" value="InterPro"/>
</dbReference>
<keyword evidence="6" id="KW-0653">Protein transport</keyword>
<evidence type="ECO:0000256" key="7">
    <source>
        <dbReference type="ARBA" id="ARBA00022989"/>
    </source>
</evidence>
<evidence type="ECO:0000256" key="2">
    <source>
        <dbReference type="ARBA" id="ARBA00015792"/>
    </source>
</evidence>
<feature type="transmembrane region" description="Helical" evidence="10">
    <location>
        <begin position="273"/>
        <end position="294"/>
    </location>
</feature>
<dbReference type="NCBIfam" id="TIGR00916">
    <property type="entry name" value="2A0604s01"/>
    <property type="match status" value="1"/>
</dbReference>
<evidence type="ECO:0000256" key="3">
    <source>
        <dbReference type="ARBA" id="ARBA00022448"/>
    </source>
</evidence>
<dbReference type="InterPro" id="IPR022646">
    <property type="entry name" value="SecD/SecF_CS"/>
</dbReference>
<dbReference type="InterPro" id="IPR048634">
    <property type="entry name" value="SecD_SecF_C"/>
</dbReference>
<dbReference type="GO" id="GO:0006886">
    <property type="term" value="P:intracellular protein transport"/>
    <property type="evidence" value="ECO:0007669"/>
    <property type="project" value="InterPro"/>
</dbReference>
<feature type="transmembrane region" description="Helical" evidence="10">
    <location>
        <begin position="194"/>
        <end position="215"/>
    </location>
</feature>
<protein>
    <recommendedName>
        <fullName evidence="2">Protein translocase subunit SecF</fullName>
    </recommendedName>
</protein>
<evidence type="ECO:0000256" key="1">
    <source>
        <dbReference type="ARBA" id="ARBA00004651"/>
    </source>
</evidence>
<keyword evidence="7 10" id="KW-1133">Transmembrane helix</keyword>
<keyword evidence="5 10" id="KW-0812">Transmembrane</keyword>
<name>A0A382HSJ7_9ZZZZ</name>
<dbReference type="InterPro" id="IPR005665">
    <property type="entry name" value="SecF_bac"/>
</dbReference>
<dbReference type="InterPro" id="IPR022645">
    <property type="entry name" value="SecD/SecF_bac"/>
</dbReference>
<dbReference type="InterPro" id="IPR055344">
    <property type="entry name" value="SecD_SecF_C_bact"/>
</dbReference>
<evidence type="ECO:0000256" key="9">
    <source>
        <dbReference type="ARBA" id="ARBA00023136"/>
    </source>
</evidence>
<evidence type="ECO:0000256" key="10">
    <source>
        <dbReference type="SAM" id="Phobius"/>
    </source>
</evidence>
<dbReference type="GO" id="GO:0005886">
    <property type="term" value="C:plasma membrane"/>
    <property type="evidence" value="ECO:0007669"/>
    <property type="project" value="UniProtKB-SubCell"/>
</dbReference>
<feature type="transmembrane region" description="Helical" evidence="10">
    <location>
        <begin position="167"/>
        <end position="188"/>
    </location>
</feature>
<evidence type="ECO:0000256" key="5">
    <source>
        <dbReference type="ARBA" id="ARBA00022692"/>
    </source>
</evidence>
<dbReference type="Gene3D" id="1.20.1640.10">
    <property type="entry name" value="Multidrug efflux transporter AcrB transmembrane domain"/>
    <property type="match status" value="1"/>
</dbReference>
<reference evidence="12" key="1">
    <citation type="submission" date="2018-05" db="EMBL/GenBank/DDBJ databases">
        <authorList>
            <person name="Lanie J.A."/>
            <person name="Ng W.-L."/>
            <person name="Kazmierczak K.M."/>
            <person name="Andrzejewski T.M."/>
            <person name="Davidsen T.M."/>
            <person name="Wayne K.J."/>
            <person name="Tettelin H."/>
            <person name="Glass J.I."/>
            <person name="Rusch D."/>
            <person name="Podicherti R."/>
            <person name="Tsui H.-C.T."/>
            <person name="Winkler M.E."/>
        </authorList>
    </citation>
    <scope>NUCLEOTIDE SEQUENCE</scope>
</reference>
<comment type="subcellular location">
    <subcellularLocation>
        <location evidence="1">Cell membrane</location>
        <topology evidence="1">Multi-pass membrane protein</topology>
    </subcellularLocation>
</comment>
<organism evidence="12">
    <name type="scientific">marine metagenome</name>
    <dbReference type="NCBI Taxonomy" id="408172"/>
    <lineage>
        <taxon>unclassified sequences</taxon>
        <taxon>metagenomes</taxon>
        <taxon>ecological metagenomes</taxon>
    </lineage>
</organism>
<keyword evidence="3" id="KW-0813">Transport</keyword>
<sequence length="316" mass="34387">MRYFRLISDQTNVRFMAGRRTAFFVSIILIIVSVIAFGVKGLNYGIDFRGGILIEVQVPAGASIGTMRESLGSLGLGEVTLQEFGAPDDILIRVERQEGGEVAQLAAVAVVKDRLAEDLGADLDYRRTEFVGPKVGAELISSGIKAVISALLAMMVYIWFRFEWQFSLGAVAALLHDVILTVGMFAITGLEFNLATVAAILLIVGYSLNDTVVVYDRVRENLRKYKKLVLVEVLNRSINDTLTRTLMTSITTMLALLALYVLGGAIIANFSVALIWGVLVGTYSSIFIAAPLLINLRLRHSADSVDPDVGHKTNSS</sequence>
<evidence type="ECO:0000259" key="11">
    <source>
        <dbReference type="Pfam" id="PF02355"/>
    </source>
</evidence>
<dbReference type="PRINTS" id="PR01755">
    <property type="entry name" value="SECFTRNLCASE"/>
</dbReference>
<keyword evidence="4" id="KW-1003">Cell membrane</keyword>
<evidence type="ECO:0000256" key="6">
    <source>
        <dbReference type="ARBA" id="ARBA00022927"/>
    </source>
</evidence>
<dbReference type="PANTHER" id="PTHR30081:SF8">
    <property type="entry name" value="PROTEIN TRANSLOCASE SUBUNIT SECF"/>
    <property type="match status" value="1"/>
</dbReference>
<dbReference type="EMBL" id="UINC01063083">
    <property type="protein sequence ID" value="SVB90336.1"/>
    <property type="molecule type" value="Genomic_DNA"/>
</dbReference>
<dbReference type="InterPro" id="IPR022813">
    <property type="entry name" value="SecD/SecF_arch_bac"/>
</dbReference>
<keyword evidence="8" id="KW-0811">Translocation</keyword>
<feature type="transmembrane region" description="Helical" evidence="10">
    <location>
        <begin position="246"/>
        <end position="267"/>
    </location>
</feature>
<gene>
    <name evidence="12" type="ORF">METZ01_LOCUS243190</name>
</gene>
<proteinExistence type="inferred from homology"/>
<feature type="transmembrane region" description="Helical" evidence="10">
    <location>
        <begin position="139"/>
        <end position="160"/>
    </location>
</feature>
<dbReference type="Pfam" id="PF02355">
    <property type="entry name" value="SecD_SecF_C"/>
    <property type="match status" value="1"/>
</dbReference>
<evidence type="ECO:0000313" key="12">
    <source>
        <dbReference type="EMBL" id="SVB90336.1"/>
    </source>
</evidence>
<dbReference type="Pfam" id="PF07549">
    <property type="entry name" value="Sec_GG"/>
    <property type="match status" value="1"/>
</dbReference>
<dbReference type="NCBIfam" id="TIGR00966">
    <property type="entry name" value="transloc_SecF"/>
    <property type="match status" value="1"/>
</dbReference>
<evidence type="ECO:0000256" key="8">
    <source>
        <dbReference type="ARBA" id="ARBA00023010"/>
    </source>
</evidence>
<evidence type="ECO:0000256" key="4">
    <source>
        <dbReference type="ARBA" id="ARBA00022475"/>
    </source>
</evidence>
<keyword evidence="9 10" id="KW-0472">Membrane</keyword>
<feature type="transmembrane region" description="Helical" evidence="10">
    <location>
        <begin position="21"/>
        <end position="39"/>
    </location>
</feature>
<dbReference type="PANTHER" id="PTHR30081">
    <property type="entry name" value="PROTEIN-EXPORT MEMBRANE PROTEIN SEC"/>
    <property type="match status" value="1"/>
</dbReference>
<accession>A0A382HSJ7</accession>
<dbReference type="SUPFAM" id="SSF82866">
    <property type="entry name" value="Multidrug efflux transporter AcrB transmembrane domain"/>
    <property type="match status" value="1"/>
</dbReference>
<feature type="domain" description="Protein export membrane protein SecD/SecF C-terminal" evidence="11">
    <location>
        <begin position="116"/>
        <end position="297"/>
    </location>
</feature>
<dbReference type="HAMAP" id="MF_01464_B">
    <property type="entry name" value="SecF_B"/>
    <property type="match status" value="1"/>
</dbReference>